<protein>
    <submittedName>
        <fullName evidence="2">Uncharacterized protein</fullName>
    </submittedName>
</protein>
<feature type="transmembrane region" description="Helical" evidence="1">
    <location>
        <begin position="55"/>
        <end position="78"/>
    </location>
</feature>
<feature type="transmembrane region" description="Helical" evidence="1">
    <location>
        <begin position="118"/>
        <end position="138"/>
    </location>
</feature>
<evidence type="ECO:0000256" key="1">
    <source>
        <dbReference type="SAM" id="Phobius"/>
    </source>
</evidence>
<dbReference type="RefSeq" id="WP_184199665.1">
    <property type="nucleotide sequence ID" value="NZ_JACHGW010000003.1"/>
</dbReference>
<keyword evidence="1" id="KW-1133">Transmembrane helix</keyword>
<feature type="transmembrane region" description="Helical" evidence="1">
    <location>
        <begin position="21"/>
        <end position="43"/>
    </location>
</feature>
<gene>
    <name evidence="2" type="ORF">HNQ39_003647</name>
</gene>
<dbReference type="EMBL" id="JACHGW010000003">
    <property type="protein sequence ID" value="MBB6051837.1"/>
    <property type="molecule type" value="Genomic_DNA"/>
</dbReference>
<reference evidence="2 3" key="1">
    <citation type="submission" date="2020-08" db="EMBL/GenBank/DDBJ databases">
        <title>Genomic Encyclopedia of Type Strains, Phase IV (KMG-IV): sequencing the most valuable type-strain genomes for metagenomic binning, comparative biology and taxonomic classification.</title>
        <authorList>
            <person name="Goeker M."/>
        </authorList>
    </citation>
    <scope>NUCLEOTIDE SEQUENCE [LARGE SCALE GENOMIC DNA]</scope>
    <source>
        <strain evidence="2 3">DSM 23562</strain>
    </source>
</reference>
<evidence type="ECO:0000313" key="3">
    <source>
        <dbReference type="Proteomes" id="UP000520814"/>
    </source>
</evidence>
<proteinExistence type="predicted"/>
<organism evidence="2 3">
    <name type="scientific">Armatimonas rosea</name>
    <dbReference type="NCBI Taxonomy" id="685828"/>
    <lineage>
        <taxon>Bacteria</taxon>
        <taxon>Bacillati</taxon>
        <taxon>Armatimonadota</taxon>
        <taxon>Armatimonadia</taxon>
        <taxon>Armatimonadales</taxon>
        <taxon>Armatimonadaceae</taxon>
        <taxon>Armatimonas</taxon>
    </lineage>
</organism>
<feature type="transmembrane region" description="Helical" evidence="1">
    <location>
        <begin position="85"/>
        <end position="106"/>
    </location>
</feature>
<sequence>MVQQQQKKPEREVAPRTIVEWVLIVFNFFVGLTSGFALAFAFMTELPYPWYNNTFNLFLFIGLLLGGTGALFSGLFLLISRSARVARWFQLLGMVGGASLLATLLLRTLQRGIPHSNIPALSLLLAMALYLLGAYGLCKRASDSEE</sequence>
<keyword evidence="1" id="KW-0812">Transmembrane</keyword>
<dbReference type="Proteomes" id="UP000520814">
    <property type="component" value="Unassembled WGS sequence"/>
</dbReference>
<evidence type="ECO:0000313" key="2">
    <source>
        <dbReference type="EMBL" id="MBB6051837.1"/>
    </source>
</evidence>
<accession>A0A7W9SS38</accession>
<keyword evidence="1" id="KW-0472">Membrane</keyword>
<keyword evidence="3" id="KW-1185">Reference proteome</keyword>
<comment type="caution">
    <text evidence="2">The sequence shown here is derived from an EMBL/GenBank/DDBJ whole genome shotgun (WGS) entry which is preliminary data.</text>
</comment>
<name>A0A7W9SS38_ARMRO</name>
<dbReference type="AlphaFoldDB" id="A0A7W9SS38"/>